<protein>
    <recommendedName>
        <fullName evidence="4">WG repeat-containing protein</fullName>
    </recommendedName>
</protein>
<keyword evidence="1" id="KW-1133">Transmembrane helix</keyword>
<dbReference type="EMBL" id="CABVIH010000023">
    <property type="protein sequence ID" value="VVP31266.1"/>
    <property type="molecule type" value="Genomic_DNA"/>
</dbReference>
<keyword evidence="1" id="KW-0812">Transmembrane</keyword>
<reference evidence="2 3" key="1">
    <citation type="submission" date="2019-09" db="EMBL/GenBank/DDBJ databases">
        <authorList>
            <person name="Chandra G."/>
            <person name="Truman W A."/>
        </authorList>
    </citation>
    <scope>NUCLEOTIDE SEQUENCE [LARGE SCALE GENOMIC DNA]</scope>
    <source>
        <strain evidence="2">PS880</strain>
    </source>
</reference>
<dbReference type="AlphaFoldDB" id="A0A5E7N2D4"/>
<feature type="transmembrane region" description="Helical" evidence="1">
    <location>
        <begin position="12"/>
        <end position="32"/>
    </location>
</feature>
<dbReference type="Pfam" id="PF14903">
    <property type="entry name" value="WG_beta_rep"/>
    <property type="match status" value="1"/>
</dbReference>
<evidence type="ECO:0008006" key="4">
    <source>
        <dbReference type="Google" id="ProtNLM"/>
    </source>
</evidence>
<proteinExistence type="predicted"/>
<accession>A0A5E7N2D4</accession>
<dbReference type="InterPro" id="IPR032774">
    <property type="entry name" value="WG_beta_rep"/>
</dbReference>
<dbReference type="RefSeq" id="WP_224790291.1">
    <property type="nucleotide sequence ID" value="NZ_CABVIH010000023.1"/>
</dbReference>
<dbReference type="PANTHER" id="PTHR37841:SF1">
    <property type="entry name" value="DUF3298 DOMAIN-CONTAINING PROTEIN"/>
    <property type="match status" value="1"/>
</dbReference>
<keyword evidence="1" id="KW-0472">Membrane</keyword>
<sequence length="716" mass="81214">MTSLIPKLKPFLIWLLFGVVCTGVLFATYWHFSALEQSNLSSEDLYARTEELRKTFTGKELADIKTMLEENINELESLSSDLSIKFSADSPSEEDNVNIPLVDPPTASKIKSEFKNYLDSLSFEQKIHGDTSSIRTDFREYELIAKTPDYDLYNYDDIQLKTESVHFKDGTSQNAIELEDGGVSQVRATKRIVSVDMSATFTVPGAVTKLKYTEKNRTSQEGIALESITEGEVTLIMPPSVHDKILYVQAIDSNGKALKQYGQSANTNNKYYLEKLKQFSVDTVERINQGELNNKDQLIKYLAHHLPSEADVEKEHPPQTVATYQFSGRPMSIIVFLKPEGLVQIHNFTINKTQDNYENGLTVSSQQQNGELGGIMDEQGQWVVQPAYRRLFQKVDNYYGAEDSQGADHVYLLDRQKKKLIIQPFHVMDTQLYQGRFIVVNQSPDNNLVKGLVDVNSHELVLPLKYYQISIDGKFITTMRVSKRKSRDIFNYEVYLQSNKQLIVQGEFDDLEVDDDLIIVNQATRSPKEISERVIQAGDGDGNNVYYNFYIYNMAGEQLNKEPYMNIDDSFGKDGLLRVTDIRDNSYYINRQAKKTSFDVGFYKQIEPFSNGLAAVKSIDDKYGYIDTKGDLVIGFLYDGALPFVGGSALVTKLGQGSFLITPKNKILKSFNFAYQNSDIPKDGQTARYTFVNYPEDGDNVVTSYNERGELIPEKN</sequence>
<evidence type="ECO:0000313" key="2">
    <source>
        <dbReference type="EMBL" id="VVP31266.1"/>
    </source>
</evidence>
<dbReference type="PANTHER" id="PTHR37841">
    <property type="entry name" value="GLR2918 PROTEIN"/>
    <property type="match status" value="1"/>
</dbReference>
<name>A0A5E7N2D4_PSEFL</name>
<organism evidence="2 3">
    <name type="scientific">Pseudomonas fluorescens</name>
    <dbReference type="NCBI Taxonomy" id="294"/>
    <lineage>
        <taxon>Bacteria</taxon>
        <taxon>Pseudomonadati</taxon>
        <taxon>Pseudomonadota</taxon>
        <taxon>Gammaproteobacteria</taxon>
        <taxon>Pseudomonadales</taxon>
        <taxon>Pseudomonadaceae</taxon>
        <taxon>Pseudomonas</taxon>
    </lineage>
</organism>
<dbReference type="Proteomes" id="UP000375525">
    <property type="component" value="Unassembled WGS sequence"/>
</dbReference>
<gene>
    <name evidence="2" type="ORF">PS880_04353</name>
</gene>
<evidence type="ECO:0000313" key="3">
    <source>
        <dbReference type="Proteomes" id="UP000375525"/>
    </source>
</evidence>
<evidence type="ECO:0000256" key="1">
    <source>
        <dbReference type="SAM" id="Phobius"/>
    </source>
</evidence>